<dbReference type="AlphaFoldDB" id="A0A7K7R212"/>
<dbReference type="Proteomes" id="UP000540071">
    <property type="component" value="Unassembled WGS sequence"/>
</dbReference>
<keyword evidence="1" id="KW-0645">Protease</keyword>
<reference evidence="5 6" key="1">
    <citation type="submission" date="2019-09" db="EMBL/GenBank/DDBJ databases">
        <title>Bird 10,000 Genomes (B10K) Project - Family phase.</title>
        <authorList>
            <person name="Zhang G."/>
        </authorList>
    </citation>
    <scope>NUCLEOTIDE SEQUENCE [LARGE SCALE GENOMIC DNA]</scope>
    <source>
        <strain evidence="5">OUT-0023</strain>
        <tissue evidence="5">Blood</tissue>
    </source>
</reference>
<protein>
    <submittedName>
        <fullName evidence="5">POK9 protein</fullName>
    </submittedName>
</protein>
<evidence type="ECO:0000259" key="4">
    <source>
        <dbReference type="PROSITE" id="PS50175"/>
    </source>
</evidence>
<comment type="caution">
    <text evidence="5">The sequence shown here is derived from an EMBL/GenBank/DDBJ whole genome shotgun (WGS) entry which is preliminary data.</text>
</comment>
<name>A0A7K7R212_POEAT</name>
<sequence>AGSLGIDLETAVGVILIHNRPQKIPTTFKSPVHSSKHDVGALLLGCSSAGLKGILVIPGLIDADYTRVIPIVVYTLHLPLFIPQASKIAQIISFQNLVSAMMKGSKPMRPMRRDTSFGSTRPVAYLTLRMHDRPVQKITIINGKEQINIQALLDTGEDITTIS</sequence>
<dbReference type="SUPFAM" id="SSF51283">
    <property type="entry name" value="dUTPase-like"/>
    <property type="match status" value="1"/>
</dbReference>
<dbReference type="InterPro" id="IPR021109">
    <property type="entry name" value="Peptidase_aspartic_dom_sf"/>
</dbReference>
<feature type="non-terminal residue" evidence="5">
    <location>
        <position position="163"/>
    </location>
</feature>
<dbReference type="SUPFAM" id="SSF50630">
    <property type="entry name" value="Acid proteases"/>
    <property type="match status" value="1"/>
</dbReference>
<keyword evidence="3" id="KW-0378">Hydrolase</keyword>
<dbReference type="Gene3D" id="2.40.70.10">
    <property type="entry name" value="Acid Proteases"/>
    <property type="match status" value="1"/>
</dbReference>
<dbReference type="InterPro" id="IPR051592">
    <property type="entry name" value="HERV-K_Pro_peptidase_A2"/>
</dbReference>
<feature type="non-terminal residue" evidence="5">
    <location>
        <position position="1"/>
    </location>
</feature>
<dbReference type="EMBL" id="VZSS01000133">
    <property type="protein sequence ID" value="NWZ86216.1"/>
    <property type="molecule type" value="Genomic_DNA"/>
</dbReference>
<dbReference type="PANTHER" id="PTHR19422">
    <property type="entry name" value="GAG RETROVIRAL POLYPROTEIN"/>
    <property type="match status" value="1"/>
</dbReference>
<dbReference type="Gene3D" id="2.70.40.10">
    <property type="match status" value="1"/>
</dbReference>
<organism evidence="5 6">
    <name type="scientific">Poecile atricapillus</name>
    <name type="common">Black-capped chickadee</name>
    <name type="synonym">Parus atricapillus</name>
    <dbReference type="NCBI Taxonomy" id="48891"/>
    <lineage>
        <taxon>Eukaryota</taxon>
        <taxon>Metazoa</taxon>
        <taxon>Chordata</taxon>
        <taxon>Craniata</taxon>
        <taxon>Vertebrata</taxon>
        <taxon>Euteleostomi</taxon>
        <taxon>Archelosauria</taxon>
        <taxon>Archosauria</taxon>
        <taxon>Dinosauria</taxon>
        <taxon>Saurischia</taxon>
        <taxon>Theropoda</taxon>
        <taxon>Coelurosauria</taxon>
        <taxon>Aves</taxon>
        <taxon>Neognathae</taxon>
        <taxon>Neoaves</taxon>
        <taxon>Telluraves</taxon>
        <taxon>Australaves</taxon>
        <taxon>Passeriformes</taxon>
        <taxon>Paridae</taxon>
        <taxon>Poecile</taxon>
    </lineage>
</organism>
<evidence type="ECO:0000256" key="1">
    <source>
        <dbReference type="ARBA" id="ARBA00022670"/>
    </source>
</evidence>
<dbReference type="InterPro" id="IPR029054">
    <property type="entry name" value="dUTPase-like"/>
</dbReference>
<evidence type="ECO:0000256" key="3">
    <source>
        <dbReference type="ARBA" id="ARBA00022801"/>
    </source>
</evidence>
<dbReference type="PROSITE" id="PS50175">
    <property type="entry name" value="ASP_PROT_RETROV"/>
    <property type="match status" value="1"/>
</dbReference>
<dbReference type="GO" id="GO:0004190">
    <property type="term" value="F:aspartic-type endopeptidase activity"/>
    <property type="evidence" value="ECO:0007669"/>
    <property type="project" value="UniProtKB-KW"/>
</dbReference>
<evidence type="ECO:0000256" key="2">
    <source>
        <dbReference type="ARBA" id="ARBA00022750"/>
    </source>
</evidence>
<dbReference type="Pfam" id="PF00692">
    <property type="entry name" value="dUTPase"/>
    <property type="match status" value="1"/>
</dbReference>
<evidence type="ECO:0000313" key="6">
    <source>
        <dbReference type="Proteomes" id="UP000540071"/>
    </source>
</evidence>
<feature type="domain" description="Peptidase A2" evidence="4">
    <location>
        <begin position="149"/>
        <end position="163"/>
    </location>
</feature>
<gene>
    <name evidence="5" type="primary">Ervk9_1</name>
    <name evidence="5" type="ORF">POEATR_R10317</name>
</gene>
<dbReference type="PANTHER" id="PTHR19422:SF123">
    <property type="entry name" value="RT1 CLASS I, LOCUS CE15"/>
    <property type="match status" value="1"/>
</dbReference>
<dbReference type="InterPro" id="IPR036157">
    <property type="entry name" value="dUTPase-like_sf"/>
</dbReference>
<proteinExistence type="predicted"/>
<keyword evidence="6" id="KW-1185">Reference proteome</keyword>
<keyword evidence="2" id="KW-0064">Aspartyl protease</keyword>
<evidence type="ECO:0000313" key="5">
    <source>
        <dbReference type="EMBL" id="NWZ86216.1"/>
    </source>
</evidence>
<dbReference type="InterPro" id="IPR001995">
    <property type="entry name" value="Peptidase_A2_cat"/>
</dbReference>
<dbReference type="GO" id="GO:0006508">
    <property type="term" value="P:proteolysis"/>
    <property type="evidence" value="ECO:0007669"/>
    <property type="project" value="UniProtKB-KW"/>
</dbReference>
<accession>A0A7K7R212</accession>